<evidence type="ECO:0000313" key="1">
    <source>
        <dbReference type="EMBL" id="QOX61970.1"/>
    </source>
</evidence>
<protein>
    <submittedName>
        <fullName evidence="1">Uncharacterized protein</fullName>
    </submittedName>
</protein>
<name>A0ACD1A6I4_9FIRM</name>
<accession>A0ACD1A6I4</accession>
<evidence type="ECO:0000313" key="2">
    <source>
        <dbReference type="Proteomes" id="UP000594014"/>
    </source>
</evidence>
<dbReference type="Proteomes" id="UP000594014">
    <property type="component" value="Chromosome"/>
</dbReference>
<gene>
    <name evidence="1" type="ORF">FRZ06_00665</name>
</gene>
<sequence length="132" mass="14553">MQDHDTRYGPQNWLIFRTQPGAVTIPAGETARLNENLEGFDIASYYTIRIYASSRQSSTVPATFSPLIQDRENKELIFSLGTFTLQPGESFTQTYDVPGRALSVFVRAGDGTGQAYIDFGVLGFGPRPHGIC</sequence>
<keyword evidence="2" id="KW-1185">Reference proteome</keyword>
<reference evidence="1" key="1">
    <citation type="submission" date="2019-08" db="EMBL/GenBank/DDBJ databases">
        <title>Genome sequence of Clostridiales bacterium MT110.</title>
        <authorList>
            <person name="Cao J."/>
        </authorList>
    </citation>
    <scope>NUCLEOTIDE SEQUENCE</scope>
    <source>
        <strain evidence="1">MT110</strain>
    </source>
</reference>
<proteinExistence type="predicted"/>
<organism evidence="1 2">
    <name type="scientific">Anoxybacterium hadale</name>
    <dbReference type="NCBI Taxonomy" id="3408580"/>
    <lineage>
        <taxon>Bacteria</taxon>
        <taxon>Bacillati</taxon>
        <taxon>Bacillota</taxon>
        <taxon>Clostridia</taxon>
        <taxon>Peptostreptococcales</taxon>
        <taxon>Anaerovoracaceae</taxon>
        <taxon>Anoxybacterium</taxon>
    </lineage>
</organism>
<dbReference type="EMBL" id="CP042469">
    <property type="protein sequence ID" value="QOX61970.1"/>
    <property type="molecule type" value="Genomic_DNA"/>
</dbReference>